<accession>A0A5B7G3B6</accession>
<organism evidence="2 3">
    <name type="scientific">Portunus trituberculatus</name>
    <name type="common">Swimming crab</name>
    <name type="synonym">Neptunus trituberculatus</name>
    <dbReference type="NCBI Taxonomy" id="210409"/>
    <lineage>
        <taxon>Eukaryota</taxon>
        <taxon>Metazoa</taxon>
        <taxon>Ecdysozoa</taxon>
        <taxon>Arthropoda</taxon>
        <taxon>Crustacea</taxon>
        <taxon>Multicrustacea</taxon>
        <taxon>Malacostraca</taxon>
        <taxon>Eumalacostraca</taxon>
        <taxon>Eucarida</taxon>
        <taxon>Decapoda</taxon>
        <taxon>Pleocyemata</taxon>
        <taxon>Brachyura</taxon>
        <taxon>Eubrachyura</taxon>
        <taxon>Portunoidea</taxon>
        <taxon>Portunidae</taxon>
        <taxon>Portuninae</taxon>
        <taxon>Portunus</taxon>
    </lineage>
</organism>
<proteinExistence type="predicted"/>
<dbReference type="AlphaFoldDB" id="A0A5B7G3B6"/>
<evidence type="ECO:0000313" key="2">
    <source>
        <dbReference type="EMBL" id="MPC51638.1"/>
    </source>
</evidence>
<name>A0A5B7G3B6_PORTR</name>
<evidence type="ECO:0000313" key="3">
    <source>
        <dbReference type="Proteomes" id="UP000324222"/>
    </source>
</evidence>
<reference evidence="2 3" key="1">
    <citation type="submission" date="2019-05" db="EMBL/GenBank/DDBJ databases">
        <title>Another draft genome of Portunus trituberculatus and its Hox gene families provides insights of decapod evolution.</title>
        <authorList>
            <person name="Jeong J.-H."/>
            <person name="Song I."/>
            <person name="Kim S."/>
            <person name="Choi T."/>
            <person name="Kim D."/>
            <person name="Ryu S."/>
            <person name="Kim W."/>
        </authorList>
    </citation>
    <scope>NUCLEOTIDE SEQUENCE [LARGE SCALE GENOMIC DNA]</scope>
    <source>
        <tissue evidence="2">Muscle</tissue>
    </source>
</reference>
<evidence type="ECO:0008006" key="4">
    <source>
        <dbReference type="Google" id="ProtNLM"/>
    </source>
</evidence>
<keyword evidence="1" id="KW-0732">Signal</keyword>
<gene>
    <name evidence="2" type="ORF">E2C01_045489</name>
</gene>
<protein>
    <recommendedName>
        <fullName evidence="4">Secreted protein</fullName>
    </recommendedName>
</protein>
<feature type="chain" id="PRO_5023105918" description="Secreted protein" evidence="1">
    <location>
        <begin position="23"/>
        <end position="68"/>
    </location>
</feature>
<feature type="signal peptide" evidence="1">
    <location>
        <begin position="1"/>
        <end position="22"/>
    </location>
</feature>
<comment type="caution">
    <text evidence="2">The sequence shown here is derived from an EMBL/GenBank/DDBJ whole genome shotgun (WGS) entry which is preliminary data.</text>
</comment>
<evidence type="ECO:0000256" key="1">
    <source>
        <dbReference type="SAM" id="SignalP"/>
    </source>
</evidence>
<sequence>MQVFRLHTLTLACLTLTPSLLPSSLLHLDVPVSSLPPSSLLPTNKRMLARVVKGERGGTGPSVPQRRL</sequence>
<dbReference type="Proteomes" id="UP000324222">
    <property type="component" value="Unassembled WGS sequence"/>
</dbReference>
<keyword evidence="3" id="KW-1185">Reference proteome</keyword>
<dbReference type="EMBL" id="VSRR010010309">
    <property type="protein sequence ID" value="MPC51638.1"/>
    <property type="molecule type" value="Genomic_DNA"/>
</dbReference>